<reference evidence="1 2" key="1">
    <citation type="journal article" date="2020" name="Front. Microbiol.">
        <title>Single-cell genomics of novel Actinobacteria with the Wood-Ljungdahl pathway discovered in a serpentinizing system.</title>
        <authorList>
            <person name="Merino N."/>
            <person name="Kawai M."/>
            <person name="Boyd E.S."/>
            <person name="Colman D.R."/>
            <person name="McGlynn S.E."/>
            <person name="Nealson K.H."/>
            <person name="Kurokawa K."/>
            <person name="Hongoh Y."/>
        </authorList>
    </citation>
    <scope>NUCLEOTIDE SEQUENCE [LARGE SCALE GENOMIC DNA]</scope>
    <source>
        <strain evidence="1 2">S25</strain>
    </source>
</reference>
<feature type="non-terminal residue" evidence="1">
    <location>
        <position position="1"/>
    </location>
</feature>
<name>A0A6V8P203_9ACTN</name>
<dbReference type="EMBL" id="BLRX01000669">
    <property type="protein sequence ID" value="GFP26518.1"/>
    <property type="molecule type" value="Genomic_DNA"/>
</dbReference>
<dbReference type="Proteomes" id="UP000543224">
    <property type="component" value="Unassembled WGS sequence"/>
</dbReference>
<organism evidence="1 2">
    <name type="scientific">Candidatus Hakubella thermalkaliphila</name>
    <dbReference type="NCBI Taxonomy" id="2754717"/>
    <lineage>
        <taxon>Bacteria</taxon>
        <taxon>Bacillati</taxon>
        <taxon>Actinomycetota</taxon>
        <taxon>Actinomycetota incertae sedis</taxon>
        <taxon>Candidatus Hakubellales</taxon>
        <taxon>Candidatus Hakubellaceae</taxon>
        <taxon>Candidatus Hakubella</taxon>
    </lineage>
</organism>
<evidence type="ECO:0000313" key="2">
    <source>
        <dbReference type="Proteomes" id="UP000543224"/>
    </source>
</evidence>
<proteinExistence type="predicted"/>
<protein>
    <submittedName>
        <fullName evidence="1">Uncharacterized protein</fullName>
    </submittedName>
</protein>
<comment type="caution">
    <text evidence="1">The sequence shown here is derived from an EMBL/GenBank/DDBJ whole genome shotgun (WGS) entry which is preliminary data.</text>
</comment>
<dbReference type="AlphaFoldDB" id="A0A6V8P203"/>
<evidence type="ECO:0000313" key="1">
    <source>
        <dbReference type="EMBL" id="GFP26518.1"/>
    </source>
</evidence>
<accession>A0A6V8P203</accession>
<sequence length="82" mass="9406">ELQDIVKPKEKYHNINLKLNVPSGKLSDIVKMVNYIKSKFNQVNIRVEISTQDGEMAISEYEDKVKEAINQAGVRVEDEDVE</sequence>
<gene>
    <name evidence="1" type="ORF">HKBW3S25_02013</name>
</gene>